<dbReference type="AlphaFoldDB" id="A0A2P5DEE4"/>
<gene>
    <name evidence="1" type="ORF">PanWU01x14_071260</name>
</gene>
<evidence type="ECO:0000313" key="1">
    <source>
        <dbReference type="EMBL" id="PON71671.1"/>
    </source>
</evidence>
<reference evidence="2" key="1">
    <citation type="submission" date="2016-06" db="EMBL/GenBank/DDBJ databases">
        <title>Parallel loss of symbiosis genes in relatives of nitrogen-fixing non-legume Parasponia.</title>
        <authorList>
            <person name="Van Velzen R."/>
            <person name="Holmer R."/>
            <person name="Bu F."/>
            <person name="Rutten L."/>
            <person name="Van Zeijl A."/>
            <person name="Liu W."/>
            <person name="Santuari L."/>
            <person name="Cao Q."/>
            <person name="Sharma T."/>
            <person name="Shen D."/>
            <person name="Roswanjaya Y."/>
            <person name="Wardhani T."/>
            <person name="Kalhor M.S."/>
            <person name="Jansen J."/>
            <person name="Van den Hoogen J."/>
            <person name="Gungor B."/>
            <person name="Hartog M."/>
            <person name="Hontelez J."/>
            <person name="Verver J."/>
            <person name="Yang W.-C."/>
            <person name="Schijlen E."/>
            <person name="Repin R."/>
            <person name="Schilthuizen M."/>
            <person name="Schranz E."/>
            <person name="Heidstra R."/>
            <person name="Miyata K."/>
            <person name="Fedorova E."/>
            <person name="Kohlen W."/>
            <person name="Bisseling T."/>
            <person name="Smit S."/>
            <person name="Geurts R."/>
        </authorList>
    </citation>
    <scope>NUCLEOTIDE SEQUENCE [LARGE SCALE GENOMIC DNA]</scope>
    <source>
        <strain evidence="2">cv. WU1-14</strain>
    </source>
</reference>
<organism evidence="1 2">
    <name type="scientific">Parasponia andersonii</name>
    <name type="common">Sponia andersonii</name>
    <dbReference type="NCBI Taxonomy" id="3476"/>
    <lineage>
        <taxon>Eukaryota</taxon>
        <taxon>Viridiplantae</taxon>
        <taxon>Streptophyta</taxon>
        <taxon>Embryophyta</taxon>
        <taxon>Tracheophyta</taxon>
        <taxon>Spermatophyta</taxon>
        <taxon>Magnoliopsida</taxon>
        <taxon>eudicotyledons</taxon>
        <taxon>Gunneridae</taxon>
        <taxon>Pentapetalae</taxon>
        <taxon>rosids</taxon>
        <taxon>fabids</taxon>
        <taxon>Rosales</taxon>
        <taxon>Cannabaceae</taxon>
        <taxon>Parasponia</taxon>
    </lineage>
</organism>
<sequence length="51" mass="5980">MDLNFGYHSCIWHLFTSSSFILLKETLTINHHKIIKVQTININIKLKVRVA</sequence>
<accession>A0A2P5DEE4</accession>
<dbReference type="Proteomes" id="UP000237105">
    <property type="component" value="Unassembled WGS sequence"/>
</dbReference>
<keyword evidence="2" id="KW-1185">Reference proteome</keyword>
<comment type="caution">
    <text evidence="1">The sequence shown here is derived from an EMBL/GenBank/DDBJ whole genome shotgun (WGS) entry which is preliminary data.</text>
</comment>
<evidence type="ECO:0000313" key="2">
    <source>
        <dbReference type="Proteomes" id="UP000237105"/>
    </source>
</evidence>
<proteinExistence type="predicted"/>
<dbReference type="EMBL" id="JXTB01000043">
    <property type="protein sequence ID" value="PON71671.1"/>
    <property type="molecule type" value="Genomic_DNA"/>
</dbReference>
<protein>
    <submittedName>
        <fullName evidence="1">Uncharacterized protein</fullName>
    </submittedName>
</protein>
<name>A0A2P5DEE4_PARAD</name>